<dbReference type="InterPro" id="IPR052055">
    <property type="entry name" value="Hepadnavirus_pol/RT"/>
</dbReference>
<reference evidence="1 2" key="1">
    <citation type="journal article" date="2015" name="Genome Biol. Evol.">
        <title>Comparative Genomics of a Bacterivorous Green Alga Reveals Evolutionary Causalities and Consequences of Phago-Mixotrophic Mode of Nutrition.</title>
        <authorList>
            <person name="Burns J.A."/>
            <person name="Paasch A."/>
            <person name="Narechania A."/>
            <person name="Kim E."/>
        </authorList>
    </citation>
    <scope>NUCLEOTIDE SEQUENCE [LARGE SCALE GENOMIC DNA]</scope>
    <source>
        <strain evidence="1 2">PLY_AMNH</strain>
    </source>
</reference>
<gene>
    <name evidence="1" type="ORF">CYMTET_35160</name>
</gene>
<proteinExistence type="predicted"/>
<accession>A0AAE0F9M7</accession>
<dbReference type="Proteomes" id="UP001190700">
    <property type="component" value="Unassembled WGS sequence"/>
</dbReference>
<dbReference type="PANTHER" id="PTHR33050:SF7">
    <property type="entry name" value="RIBONUCLEASE H"/>
    <property type="match status" value="1"/>
</dbReference>
<sequence length="263" mass="29074">MSVAEATARVDSELGALEEVGVRASPHKTHYPSKVKDYIGREIHSEPQLVTASPARISKYTNAAEMLLYSVPPSGEVPRRDLASVVGKYQFLAPLVKGSQNMLVPAYRARDSFVEPAVAEWDPAQRWGPDVMVELDTAARQGLKRFAGALHQQPVRRYYLYEGRPAVSGWWDGQHSGDRSYLTTHWATPEGVPAALMDASGWQGGIAYRDWRHIVSFPEHERAPCMSSNFREASTAASAVELLGPRLRGSRLLLRSDNTTTVS</sequence>
<name>A0AAE0F9M7_9CHLO</name>
<evidence type="ECO:0000313" key="2">
    <source>
        <dbReference type="Proteomes" id="UP001190700"/>
    </source>
</evidence>
<protein>
    <submittedName>
        <fullName evidence="1">Uncharacterized protein</fullName>
    </submittedName>
</protein>
<dbReference type="EMBL" id="LGRX02022396">
    <property type="protein sequence ID" value="KAK3255671.1"/>
    <property type="molecule type" value="Genomic_DNA"/>
</dbReference>
<comment type="caution">
    <text evidence="1">The sequence shown here is derived from an EMBL/GenBank/DDBJ whole genome shotgun (WGS) entry which is preliminary data.</text>
</comment>
<organism evidence="1 2">
    <name type="scientific">Cymbomonas tetramitiformis</name>
    <dbReference type="NCBI Taxonomy" id="36881"/>
    <lineage>
        <taxon>Eukaryota</taxon>
        <taxon>Viridiplantae</taxon>
        <taxon>Chlorophyta</taxon>
        <taxon>Pyramimonadophyceae</taxon>
        <taxon>Pyramimonadales</taxon>
        <taxon>Pyramimonadaceae</taxon>
        <taxon>Cymbomonas</taxon>
    </lineage>
</organism>
<dbReference type="PANTHER" id="PTHR33050">
    <property type="entry name" value="REVERSE TRANSCRIPTASE DOMAIN-CONTAINING PROTEIN"/>
    <property type="match status" value="1"/>
</dbReference>
<evidence type="ECO:0000313" key="1">
    <source>
        <dbReference type="EMBL" id="KAK3255671.1"/>
    </source>
</evidence>
<dbReference type="AlphaFoldDB" id="A0AAE0F9M7"/>
<keyword evidence="2" id="KW-1185">Reference proteome</keyword>